<evidence type="ECO:0000313" key="3">
    <source>
        <dbReference type="Proteomes" id="UP000193240"/>
    </source>
</evidence>
<sequence>MSCLVPTIQILQPSVTNPILRPRLTRGKNQHSTTSPSQQRRKKSYPTGSTSRLSLQRLPKMRLTALRNSALFSLLGLTSAQSSPSTWAQTQPFNVDASTESLLSSAQQGLTNIVGTNTPSTTAAAPTTTGLAPAVSITDEFSTTMPTELSSGSSVGEGGSGMVTVTSSRASAESSRSASVGSLSSSESVRANSSATIPSEGAAAPTGVGARKKVMGVAGVLAGAAGVMFV</sequence>
<evidence type="ECO:0000313" key="2">
    <source>
        <dbReference type="EMBL" id="OSS50563.1"/>
    </source>
</evidence>
<name>A0A1Y2M3C2_EPING</name>
<proteinExistence type="predicted"/>
<accession>A0A1Y2M3C2</accession>
<feature type="region of interest" description="Disordered" evidence="1">
    <location>
        <begin position="19"/>
        <end position="56"/>
    </location>
</feature>
<reference evidence="2 3" key="1">
    <citation type="journal article" date="2017" name="Genome Announc.">
        <title>Genome sequence of the saprophytic ascomycete Epicoccum nigrum ICMP 19927 strain isolated from New Zealand.</title>
        <authorList>
            <person name="Fokin M."/>
            <person name="Fleetwood D."/>
            <person name="Weir B.S."/>
            <person name="Villas-Boas S.G."/>
        </authorList>
    </citation>
    <scope>NUCLEOTIDE SEQUENCE [LARGE SCALE GENOMIC DNA]</scope>
    <source>
        <strain evidence="2 3">ICMP 19927</strain>
    </source>
</reference>
<evidence type="ECO:0000256" key="1">
    <source>
        <dbReference type="SAM" id="MobiDB-lite"/>
    </source>
</evidence>
<gene>
    <name evidence="2" type="ORF">B5807_04138</name>
</gene>
<dbReference type="EMBL" id="KZ107841">
    <property type="protein sequence ID" value="OSS50563.1"/>
    <property type="molecule type" value="Genomic_DNA"/>
</dbReference>
<feature type="region of interest" description="Disordered" evidence="1">
    <location>
        <begin position="146"/>
        <end position="208"/>
    </location>
</feature>
<organism evidence="2 3">
    <name type="scientific">Epicoccum nigrum</name>
    <name type="common">Soil fungus</name>
    <name type="synonym">Epicoccum purpurascens</name>
    <dbReference type="NCBI Taxonomy" id="105696"/>
    <lineage>
        <taxon>Eukaryota</taxon>
        <taxon>Fungi</taxon>
        <taxon>Dikarya</taxon>
        <taxon>Ascomycota</taxon>
        <taxon>Pezizomycotina</taxon>
        <taxon>Dothideomycetes</taxon>
        <taxon>Pleosporomycetidae</taxon>
        <taxon>Pleosporales</taxon>
        <taxon>Pleosporineae</taxon>
        <taxon>Didymellaceae</taxon>
        <taxon>Epicoccum</taxon>
    </lineage>
</organism>
<feature type="compositionally biased region" description="Low complexity" evidence="1">
    <location>
        <begin position="162"/>
        <end position="194"/>
    </location>
</feature>
<dbReference type="InParanoid" id="A0A1Y2M3C2"/>
<keyword evidence="3" id="KW-1185">Reference proteome</keyword>
<dbReference type="Proteomes" id="UP000193240">
    <property type="component" value="Unassembled WGS sequence"/>
</dbReference>
<protein>
    <submittedName>
        <fullName evidence="2">Uncharacterized protein</fullName>
    </submittedName>
</protein>
<dbReference type="AlphaFoldDB" id="A0A1Y2M3C2"/>